<gene>
    <name evidence="1" type="ORF">HJG44_03805</name>
</gene>
<protein>
    <submittedName>
        <fullName evidence="1">Uncharacterized protein</fullName>
    </submittedName>
</protein>
<evidence type="ECO:0000313" key="2">
    <source>
        <dbReference type="Proteomes" id="UP000564885"/>
    </source>
</evidence>
<comment type="caution">
    <text evidence="1">The sequence shown here is derived from an EMBL/GenBank/DDBJ whole genome shotgun (WGS) entry which is preliminary data.</text>
</comment>
<organism evidence="1 2">
    <name type="scientific">Enterovirga aerilata</name>
    <dbReference type="NCBI Taxonomy" id="2730920"/>
    <lineage>
        <taxon>Bacteria</taxon>
        <taxon>Pseudomonadati</taxon>
        <taxon>Pseudomonadota</taxon>
        <taxon>Alphaproteobacteria</taxon>
        <taxon>Hyphomicrobiales</taxon>
        <taxon>Methylobacteriaceae</taxon>
        <taxon>Enterovirga</taxon>
    </lineage>
</organism>
<dbReference type="RefSeq" id="WP_171216975.1">
    <property type="nucleotide sequence ID" value="NZ_JABEPP010000001.1"/>
</dbReference>
<proteinExistence type="predicted"/>
<keyword evidence="2" id="KW-1185">Reference proteome</keyword>
<reference evidence="1 2" key="1">
    <citation type="submission" date="2020-04" db="EMBL/GenBank/DDBJ databases">
        <title>Enterovirga sp. isolate from soil.</title>
        <authorList>
            <person name="Chea S."/>
            <person name="Kim D.-U."/>
        </authorList>
    </citation>
    <scope>NUCLEOTIDE SEQUENCE [LARGE SCALE GENOMIC DNA]</scope>
    <source>
        <strain evidence="1 2">DB1703</strain>
    </source>
</reference>
<dbReference type="EMBL" id="JABEPP010000001">
    <property type="protein sequence ID" value="NNM71522.1"/>
    <property type="molecule type" value="Genomic_DNA"/>
</dbReference>
<dbReference type="Proteomes" id="UP000564885">
    <property type="component" value="Unassembled WGS sequence"/>
</dbReference>
<evidence type="ECO:0000313" key="1">
    <source>
        <dbReference type="EMBL" id="NNM71522.1"/>
    </source>
</evidence>
<accession>A0A849HWP0</accession>
<name>A0A849HWP0_9HYPH</name>
<sequence length="102" mass="10517">MAETSLVVATYLAGLPDSAWSDLHDLAGDVLGRFPGLSRAELERGIAISLEIARARTAETRTPRQDEILQALADSGAAGAAALIGGGWASHAARPGLVPREA</sequence>
<dbReference type="AlphaFoldDB" id="A0A849HWP0"/>